<dbReference type="AlphaFoldDB" id="A0A2J6T9I1"/>
<proteinExistence type="predicted"/>
<evidence type="ECO:0000313" key="1">
    <source>
        <dbReference type="EMBL" id="PMD59694.1"/>
    </source>
</evidence>
<dbReference type="Proteomes" id="UP000235371">
    <property type="component" value="Unassembled WGS sequence"/>
</dbReference>
<dbReference type="RefSeq" id="XP_024736598.1">
    <property type="nucleotide sequence ID" value="XM_024872584.1"/>
</dbReference>
<dbReference type="GeneID" id="36580664"/>
<keyword evidence="2" id="KW-1185">Reference proteome</keyword>
<evidence type="ECO:0000313" key="2">
    <source>
        <dbReference type="Proteomes" id="UP000235371"/>
    </source>
</evidence>
<accession>A0A2J6T9I1</accession>
<dbReference type="EMBL" id="KZ613813">
    <property type="protein sequence ID" value="PMD59694.1"/>
    <property type="molecule type" value="Genomic_DNA"/>
</dbReference>
<gene>
    <name evidence="1" type="ORF">K444DRAFT_408005</name>
</gene>
<reference evidence="1 2" key="1">
    <citation type="submission" date="2016-04" db="EMBL/GenBank/DDBJ databases">
        <title>A degradative enzymes factory behind the ericoid mycorrhizal symbiosis.</title>
        <authorList>
            <consortium name="DOE Joint Genome Institute"/>
            <person name="Martino E."/>
            <person name="Morin E."/>
            <person name="Grelet G."/>
            <person name="Kuo A."/>
            <person name="Kohler A."/>
            <person name="Daghino S."/>
            <person name="Barry K."/>
            <person name="Choi C."/>
            <person name="Cichocki N."/>
            <person name="Clum A."/>
            <person name="Copeland A."/>
            <person name="Hainaut M."/>
            <person name="Haridas S."/>
            <person name="Labutti K."/>
            <person name="Lindquist E."/>
            <person name="Lipzen A."/>
            <person name="Khouja H.-R."/>
            <person name="Murat C."/>
            <person name="Ohm R."/>
            <person name="Olson A."/>
            <person name="Spatafora J."/>
            <person name="Veneault-Fourrey C."/>
            <person name="Henrissat B."/>
            <person name="Grigoriev I."/>
            <person name="Martin F."/>
            <person name="Perotto S."/>
        </authorList>
    </citation>
    <scope>NUCLEOTIDE SEQUENCE [LARGE SCALE GENOMIC DNA]</scope>
    <source>
        <strain evidence="1 2">E</strain>
    </source>
</reference>
<protein>
    <submittedName>
        <fullName evidence="1">Uncharacterized protein</fullName>
    </submittedName>
</protein>
<sequence length="181" mass="20533">MRVVPRKVACFRSTPSKPRKVPDLSLQDVSEDICKERQASSHTIGSRRISTRVRGRCSFVALQTKRLHEQSYCNGKASSCTQPCLDTTLQNIKITHGGYKRSLVEGTRQTARRGQTNPVWPLMVSCRVSLEVERLRWPQTNGNWHGKHCQVVKYCKAPCQAILEEGQHAVRVCPEECFPDL</sequence>
<name>A0A2J6T9I1_9HELO</name>
<dbReference type="InParanoid" id="A0A2J6T9I1"/>
<organism evidence="1 2">
    <name type="scientific">Hyaloscypha bicolor E</name>
    <dbReference type="NCBI Taxonomy" id="1095630"/>
    <lineage>
        <taxon>Eukaryota</taxon>
        <taxon>Fungi</taxon>
        <taxon>Dikarya</taxon>
        <taxon>Ascomycota</taxon>
        <taxon>Pezizomycotina</taxon>
        <taxon>Leotiomycetes</taxon>
        <taxon>Helotiales</taxon>
        <taxon>Hyaloscyphaceae</taxon>
        <taxon>Hyaloscypha</taxon>
        <taxon>Hyaloscypha bicolor</taxon>
    </lineage>
</organism>